<dbReference type="AlphaFoldDB" id="A0A0B1T7Z5"/>
<accession>A0A0B1T7Z5</accession>
<name>A0A0B1T7Z5_OESDE</name>
<proteinExistence type="predicted"/>
<keyword evidence="1" id="KW-0812">Transmembrane</keyword>
<protein>
    <submittedName>
        <fullName evidence="2">Uncharacterized protein</fullName>
    </submittedName>
</protein>
<dbReference type="OrthoDB" id="5840146at2759"/>
<evidence type="ECO:0000256" key="1">
    <source>
        <dbReference type="SAM" id="Phobius"/>
    </source>
</evidence>
<evidence type="ECO:0000313" key="2">
    <source>
        <dbReference type="EMBL" id="KHJ91932.1"/>
    </source>
</evidence>
<dbReference type="Proteomes" id="UP000053660">
    <property type="component" value="Unassembled WGS sequence"/>
</dbReference>
<feature type="non-terminal residue" evidence="2">
    <location>
        <position position="1"/>
    </location>
</feature>
<keyword evidence="1" id="KW-0472">Membrane</keyword>
<reference evidence="2 3" key="1">
    <citation type="submission" date="2014-03" db="EMBL/GenBank/DDBJ databases">
        <title>Draft genome of the hookworm Oesophagostomum dentatum.</title>
        <authorList>
            <person name="Mitreva M."/>
        </authorList>
    </citation>
    <scope>NUCLEOTIDE SEQUENCE [LARGE SCALE GENOMIC DNA]</scope>
    <source>
        <strain evidence="2 3">OD-Hann</strain>
    </source>
</reference>
<keyword evidence="1" id="KW-1133">Transmembrane helix</keyword>
<feature type="transmembrane region" description="Helical" evidence="1">
    <location>
        <begin position="21"/>
        <end position="40"/>
    </location>
</feature>
<evidence type="ECO:0000313" key="3">
    <source>
        <dbReference type="Proteomes" id="UP000053660"/>
    </source>
</evidence>
<dbReference type="EMBL" id="KN551702">
    <property type="protein sequence ID" value="KHJ91932.1"/>
    <property type="molecule type" value="Genomic_DNA"/>
</dbReference>
<sequence>SHVITRIAMGAVISQLGFNQAFLLALIGIVAMLGLTVLAVSGDPRDNQQDFAIPLIRRRFLKLLERELPMCVYDGTMDFQEAMRRMTETVKNLIAEADERHRRAVRSNAVEDRE</sequence>
<keyword evidence="3" id="KW-1185">Reference proteome</keyword>
<gene>
    <name evidence="2" type="ORF">OESDEN_08190</name>
</gene>
<organism evidence="2 3">
    <name type="scientific">Oesophagostomum dentatum</name>
    <name type="common">Nodular worm</name>
    <dbReference type="NCBI Taxonomy" id="61180"/>
    <lineage>
        <taxon>Eukaryota</taxon>
        <taxon>Metazoa</taxon>
        <taxon>Ecdysozoa</taxon>
        <taxon>Nematoda</taxon>
        <taxon>Chromadorea</taxon>
        <taxon>Rhabditida</taxon>
        <taxon>Rhabditina</taxon>
        <taxon>Rhabditomorpha</taxon>
        <taxon>Strongyloidea</taxon>
        <taxon>Strongylidae</taxon>
        <taxon>Oesophagostomum</taxon>
    </lineage>
</organism>